<dbReference type="Pfam" id="PF12796">
    <property type="entry name" value="Ank_2"/>
    <property type="match status" value="3"/>
</dbReference>
<dbReference type="InterPro" id="IPR002110">
    <property type="entry name" value="Ankyrin_rpt"/>
</dbReference>
<reference evidence="5 6" key="1">
    <citation type="submission" date="2016-02" db="EMBL/GenBank/DDBJ databases">
        <title>Genome analysis of coral dinoflagellate symbionts highlights evolutionary adaptations to a symbiotic lifestyle.</title>
        <authorList>
            <person name="Aranda M."/>
            <person name="Li Y."/>
            <person name="Liew Y.J."/>
            <person name="Baumgarten S."/>
            <person name="Simakov O."/>
            <person name="Wilson M."/>
            <person name="Piel J."/>
            <person name="Ashoor H."/>
            <person name="Bougouffa S."/>
            <person name="Bajic V.B."/>
            <person name="Ryu T."/>
            <person name="Ravasi T."/>
            <person name="Bayer T."/>
            <person name="Micklem G."/>
            <person name="Kim H."/>
            <person name="Bhak J."/>
            <person name="Lajeunesse T.C."/>
            <person name="Voolstra C.R."/>
        </authorList>
    </citation>
    <scope>NUCLEOTIDE SEQUENCE [LARGE SCALE GENOMIC DNA]</scope>
    <source>
        <strain evidence="5 6">CCMP2467</strain>
    </source>
</reference>
<evidence type="ECO:0000313" key="6">
    <source>
        <dbReference type="Proteomes" id="UP000186817"/>
    </source>
</evidence>
<evidence type="ECO:0000256" key="1">
    <source>
        <dbReference type="ARBA" id="ARBA00022737"/>
    </source>
</evidence>
<dbReference type="PANTHER" id="PTHR24126">
    <property type="entry name" value="ANKYRIN REPEAT, PH AND SEC7 DOMAIN CONTAINING PROTEIN SECG-RELATED"/>
    <property type="match status" value="1"/>
</dbReference>
<dbReference type="InterPro" id="IPR036770">
    <property type="entry name" value="Ankyrin_rpt-contain_sf"/>
</dbReference>
<dbReference type="SMART" id="SM00248">
    <property type="entry name" value="ANK"/>
    <property type="match status" value="8"/>
</dbReference>
<dbReference type="SUPFAM" id="SSF48403">
    <property type="entry name" value="Ankyrin repeat"/>
    <property type="match status" value="1"/>
</dbReference>
<organism evidence="5 6">
    <name type="scientific">Symbiodinium microadriaticum</name>
    <name type="common">Dinoflagellate</name>
    <name type="synonym">Zooxanthella microadriatica</name>
    <dbReference type="NCBI Taxonomy" id="2951"/>
    <lineage>
        <taxon>Eukaryota</taxon>
        <taxon>Sar</taxon>
        <taxon>Alveolata</taxon>
        <taxon>Dinophyceae</taxon>
        <taxon>Suessiales</taxon>
        <taxon>Symbiodiniaceae</taxon>
        <taxon>Symbiodinium</taxon>
    </lineage>
</organism>
<dbReference type="PROSITE" id="PS50088">
    <property type="entry name" value="ANK_REPEAT"/>
    <property type="match status" value="5"/>
</dbReference>
<proteinExistence type="predicted"/>
<dbReference type="Gene3D" id="1.25.40.20">
    <property type="entry name" value="Ankyrin repeat-containing domain"/>
    <property type="match status" value="3"/>
</dbReference>
<dbReference type="OrthoDB" id="421087at2759"/>
<keyword evidence="1" id="KW-0677">Repeat</keyword>
<dbReference type="PROSITE" id="PS50297">
    <property type="entry name" value="ANK_REP_REGION"/>
    <property type="match status" value="5"/>
</dbReference>
<keyword evidence="6" id="KW-1185">Reference proteome</keyword>
<protein>
    <submittedName>
        <fullName evidence="5">Ankyrin repeat and KH domain-containing protein mask</fullName>
    </submittedName>
</protein>
<dbReference type="AlphaFoldDB" id="A0A1Q9EKJ9"/>
<feature type="repeat" description="ANK" evidence="3">
    <location>
        <begin position="249"/>
        <end position="281"/>
    </location>
</feature>
<feature type="repeat" description="ANK" evidence="3">
    <location>
        <begin position="357"/>
        <end position="389"/>
    </location>
</feature>
<dbReference type="PROSITE" id="PS50053">
    <property type="entry name" value="UBIQUITIN_2"/>
    <property type="match status" value="1"/>
</dbReference>
<gene>
    <name evidence="5" type="primary">mask</name>
    <name evidence="5" type="ORF">AK812_SmicGene8582</name>
</gene>
<dbReference type="InterPro" id="IPR000626">
    <property type="entry name" value="Ubiquitin-like_dom"/>
</dbReference>
<name>A0A1Q9EKJ9_SYMMI</name>
<dbReference type="PANTHER" id="PTHR24126:SF14">
    <property type="entry name" value="ANK_REP_REGION DOMAIN-CONTAINING PROTEIN"/>
    <property type="match status" value="1"/>
</dbReference>
<feature type="repeat" description="ANK" evidence="3">
    <location>
        <begin position="326"/>
        <end position="355"/>
    </location>
</feature>
<evidence type="ECO:0000313" key="5">
    <source>
        <dbReference type="EMBL" id="OLQ07959.1"/>
    </source>
</evidence>
<evidence type="ECO:0000256" key="3">
    <source>
        <dbReference type="PROSITE-ProRule" id="PRU00023"/>
    </source>
</evidence>
<sequence length="415" mass="45386">MTKRPLEPPPELLRVWKASGEEMASLPVEQLSLGRFLKISFGQNSGRVSDVKALKRYLEPLCGTPRFRQRLLNDGVMLDDGAVLNSPLDLQLVLLRFSDASDRMDTNLSKAAEEGMEALVEEILGRPRDPDFLGSETLPALWVASQRGHDGIVRLLLEAKANKDASHCRRQITQPNSRTTCIAVAAERGFVDVVRLLLDAGARQALPREGTTVYDTPLATAAAAGHLDTVRLLLETGVDKDMLANTNFKGRAPLAWAVQEGHLDIAQLLLDAEADANQTCALGSGVLLRGTLGRTPLVWSCEEGRDEQVRLLLGSGADKDRRGPCTPLGAAARRGHLSVVRLLLEAGANIEASHPNDGRAPLWLAAAEGHYDVVQFLLRARADKERTDRSGFSPYWIASNKNFPEVRKLLFFRGV</sequence>
<accession>A0A1Q9EKJ9</accession>
<feature type="repeat" description="ANK" evidence="3">
    <location>
        <begin position="213"/>
        <end position="245"/>
    </location>
</feature>
<evidence type="ECO:0000256" key="2">
    <source>
        <dbReference type="ARBA" id="ARBA00023043"/>
    </source>
</evidence>
<evidence type="ECO:0000259" key="4">
    <source>
        <dbReference type="PROSITE" id="PS50053"/>
    </source>
</evidence>
<feature type="domain" description="Ubiquitin-like" evidence="4">
    <location>
        <begin position="51"/>
        <end position="86"/>
    </location>
</feature>
<dbReference type="Proteomes" id="UP000186817">
    <property type="component" value="Unassembled WGS sequence"/>
</dbReference>
<keyword evidence="2 3" id="KW-0040">ANK repeat</keyword>
<dbReference type="EMBL" id="LSRX01000128">
    <property type="protein sequence ID" value="OLQ07959.1"/>
    <property type="molecule type" value="Genomic_DNA"/>
</dbReference>
<feature type="repeat" description="ANK" evidence="3">
    <location>
        <begin position="292"/>
        <end position="324"/>
    </location>
</feature>
<dbReference type="PRINTS" id="PR01415">
    <property type="entry name" value="ANKYRIN"/>
</dbReference>
<comment type="caution">
    <text evidence="5">The sequence shown here is derived from an EMBL/GenBank/DDBJ whole genome shotgun (WGS) entry which is preliminary data.</text>
</comment>